<evidence type="ECO:0000313" key="2">
    <source>
        <dbReference type="Proteomes" id="UP000321548"/>
    </source>
</evidence>
<dbReference type="InterPro" id="IPR007434">
    <property type="entry name" value="FemAB-like"/>
</dbReference>
<dbReference type="OrthoDB" id="9776898at2"/>
<dbReference type="RefSeq" id="WP_147703248.1">
    <property type="nucleotide sequence ID" value="NZ_VDUY01000002.1"/>
</dbReference>
<organism evidence="1 2">
    <name type="scientific">Zeimonas arvi</name>
    <dbReference type="NCBI Taxonomy" id="2498847"/>
    <lineage>
        <taxon>Bacteria</taxon>
        <taxon>Pseudomonadati</taxon>
        <taxon>Pseudomonadota</taxon>
        <taxon>Betaproteobacteria</taxon>
        <taxon>Burkholderiales</taxon>
        <taxon>Burkholderiaceae</taxon>
        <taxon>Zeimonas</taxon>
    </lineage>
</organism>
<reference evidence="1 2" key="1">
    <citation type="submission" date="2019-06" db="EMBL/GenBank/DDBJ databases">
        <title>Quisquiliibacterium sp. nov., isolated from a maize field.</title>
        <authorList>
            <person name="Lin S.-Y."/>
            <person name="Tsai C.-F."/>
            <person name="Young C.-C."/>
        </authorList>
    </citation>
    <scope>NUCLEOTIDE SEQUENCE [LARGE SCALE GENOMIC DNA]</scope>
    <source>
        <strain evidence="1 2">CC-CFT501</strain>
    </source>
</reference>
<keyword evidence="2" id="KW-1185">Reference proteome</keyword>
<dbReference type="PANTHER" id="PTHR47017">
    <property type="entry name" value="ACYL-COA"/>
    <property type="match status" value="1"/>
</dbReference>
<dbReference type="PANTHER" id="PTHR47017:SF1">
    <property type="entry name" value="ACYL-COA"/>
    <property type="match status" value="1"/>
</dbReference>
<dbReference type="AlphaFoldDB" id="A0A5C8P057"/>
<keyword evidence="1" id="KW-0808">Transferase</keyword>
<name>A0A5C8P057_9BURK</name>
<dbReference type="SUPFAM" id="SSF55729">
    <property type="entry name" value="Acyl-CoA N-acyltransferases (Nat)"/>
    <property type="match status" value="1"/>
</dbReference>
<accession>A0A5C8P057</accession>
<protein>
    <submittedName>
        <fullName evidence="1">N-acetyltransferase</fullName>
    </submittedName>
</protein>
<gene>
    <name evidence="1" type="ORF">FHP08_05070</name>
</gene>
<dbReference type="EMBL" id="VDUY01000002">
    <property type="protein sequence ID" value="TXL66999.1"/>
    <property type="molecule type" value="Genomic_DNA"/>
</dbReference>
<dbReference type="Gene3D" id="3.40.630.30">
    <property type="match status" value="1"/>
</dbReference>
<dbReference type="GO" id="GO:0016740">
    <property type="term" value="F:transferase activity"/>
    <property type="evidence" value="ECO:0007669"/>
    <property type="project" value="UniProtKB-KW"/>
</dbReference>
<dbReference type="Pfam" id="PF04339">
    <property type="entry name" value="FemAB_like"/>
    <property type="match status" value="1"/>
</dbReference>
<dbReference type="InterPro" id="IPR016181">
    <property type="entry name" value="Acyl_CoA_acyltransferase"/>
</dbReference>
<evidence type="ECO:0000313" key="1">
    <source>
        <dbReference type="EMBL" id="TXL66999.1"/>
    </source>
</evidence>
<comment type="caution">
    <text evidence="1">The sequence shown here is derived from an EMBL/GenBank/DDBJ whole genome shotgun (WGS) entry which is preliminary data.</text>
</comment>
<sequence length="376" mass="41603">MRLVDDLATVGPADWNSLAAASGSGRAQPFLRHEFLHALEATGCVGAGTGWQPRHLLLEDARGRLRAAVPIYLKSHSYGEYVFDWAWADAYQRHGRRYYPKLLSAVPFTPVTGPRLLAADARARGAAARALMRLAAESGLSSLHVLFPTESEAALLEACGAMQRRGVQFHWRNEGWPDFDAFLAALSQSKRKKIRAERRKVASAGLAIERLAGEAIAPADWAFFTRCYENTYAEHGSTPYLNLAFFERIGALLPGNLVLVVARDGARPIACSLLMVDDERVYGRYWGAVEQVPCLHFELCYYQAIELAIERGLAVIEGGAQGEHKMARGFEPVQTRSAHWLAEPAFADAVERFLEREGGMVGAWLDELGERSAYLR</sequence>
<proteinExistence type="predicted"/>
<dbReference type="Proteomes" id="UP000321548">
    <property type="component" value="Unassembled WGS sequence"/>
</dbReference>